<name>A0ABP8JUM0_9ACTN</name>
<organism evidence="1 2">
    <name type="scientific">Tsukamurella soli</name>
    <dbReference type="NCBI Taxonomy" id="644556"/>
    <lineage>
        <taxon>Bacteria</taxon>
        <taxon>Bacillati</taxon>
        <taxon>Actinomycetota</taxon>
        <taxon>Actinomycetes</taxon>
        <taxon>Mycobacteriales</taxon>
        <taxon>Tsukamurellaceae</taxon>
        <taxon>Tsukamurella</taxon>
    </lineage>
</organism>
<reference evidence="2" key="1">
    <citation type="journal article" date="2019" name="Int. J. Syst. Evol. Microbiol.">
        <title>The Global Catalogue of Microorganisms (GCM) 10K type strain sequencing project: providing services to taxonomists for standard genome sequencing and annotation.</title>
        <authorList>
            <consortium name="The Broad Institute Genomics Platform"/>
            <consortium name="The Broad Institute Genome Sequencing Center for Infectious Disease"/>
            <person name="Wu L."/>
            <person name="Ma J."/>
        </authorList>
    </citation>
    <scope>NUCLEOTIDE SEQUENCE [LARGE SCALE GENOMIC DNA]</scope>
    <source>
        <strain evidence="2">JCM 17688</strain>
    </source>
</reference>
<protein>
    <submittedName>
        <fullName evidence="1">Uncharacterized protein</fullName>
    </submittedName>
</protein>
<dbReference type="Proteomes" id="UP001500635">
    <property type="component" value="Unassembled WGS sequence"/>
</dbReference>
<proteinExistence type="predicted"/>
<keyword evidence="2" id="KW-1185">Reference proteome</keyword>
<dbReference type="EMBL" id="BAABFR010000048">
    <property type="protein sequence ID" value="GAA4396308.1"/>
    <property type="molecule type" value="Genomic_DNA"/>
</dbReference>
<accession>A0ABP8JUM0</accession>
<evidence type="ECO:0000313" key="1">
    <source>
        <dbReference type="EMBL" id="GAA4396308.1"/>
    </source>
</evidence>
<sequence length="82" mass="9459">MRVAWRAFLEFRRTQIELSERRLILLEPWTHDLLHWGADGTLHGTVVTGPRMPVPVTRDGWCPCRPLDAPLRRAADRRCGTA</sequence>
<evidence type="ECO:0000313" key="2">
    <source>
        <dbReference type="Proteomes" id="UP001500635"/>
    </source>
</evidence>
<gene>
    <name evidence="1" type="ORF">GCM10023147_30470</name>
</gene>
<comment type="caution">
    <text evidence="1">The sequence shown here is derived from an EMBL/GenBank/DDBJ whole genome shotgun (WGS) entry which is preliminary data.</text>
</comment>